<protein>
    <submittedName>
        <fullName evidence="2">Uncharacterized protein</fullName>
    </submittedName>
</protein>
<feature type="compositionally biased region" description="Polar residues" evidence="1">
    <location>
        <begin position="15"/>
        <end position="29"/>
    </location>
</feature>
<feature type="region of interest" description="Disordered" evidence="1">
    <location>
        <begin position="1071"/>
        <end position="1124"/>
    </location>
</feature>
<feature type="compositionally biased region" description="Low complexity" evidence="1">
    <location>
        <begin position="861"/>
        <end position="872"/>
    </location>
</feature>
<name>A0A9P4M8F7_9PEZI</name>
<feature type="compositionally biased region" description="Polar residues" evidence="1">
    <location>
        <begin position="424"/>
        <end position="434"/>
    </location>
</feature>
<comment type="caution">
    <text evidence="2">The sequence shown here is derived from an EMBL/GenBank/DDBJ whole genome shotgun (WGS) entry which is preliminary data.</text>
</comment>
<feature type="compositionally biased region" description="Low complexity" evidence="1">
    <location>
        <begin position="1014"/>
        <end position="1030"/>
    </location>
</feature>
<feature type="region of interest" description="Disordered" evidence="1">
    <location>
        <begin position="912"/>
        <end position="1042"/>
    </location>
</feature>
<feature type="compositionally biased region" description="Low complexity" evidence="1">
    <location>
        <begin position="932"/>
        <end position="942"/>
    </location>
</feature>
<feature type="compositionally biased region" description="Polar residues" evidence="1">
    <location>
        <begin position="402"/>
        <end position="413"/>
    </location>
</feature>
<dbReference type="EMBL" id="ML978123">
    <property type="protein sequence ID" value="KAF2101636.1"/>
    <property type="molecule type" value="Genomic_DNA"/>
</dbReference>
<feature type="region of interest" description="Disordered" evidence="1">
    <location>
        <begin position="183"/>
        <end position="291"/>
    </location>
</feature>
<gene>
    <name evidence="2" type="ORF">NA57DRAFT_73076</name>
</gene>
<feature type="region of interest" description="Disordered" evidence="1">
    <location>
        <begin position="402"/>
        <end position="434"/>
    </location>
</feature>
<dbReference type="OrthoDB" id="5427134at2759"/>
<sequence>MAAFARPSGPAAPSTPFNPHRATSNSTPRSLPRGRCNYQDLSRGTQAPVCGCRRFWQDSSRAVSQQANALHRATSDDASYICFCSHHACFHDERPQQDKAVVDSSPLQAALTDKSPVFLQLASSNGGDTRFQLMAGSHPVSLRGVEHGKRLGVVITTPRNGANGAQAAHGDRPSSVVARFEQQAAAGSHRIVEQLSSQPDSPERQREAPNGVQANTSHPPGNEHRYRPQANHTQNGNSYVERQNNAISGFPHGPSSRPPSIAAGLGLSLQGRSMGGAPFDQSPTPTVPDDPLEMANLLSMFPSESLPSTVNPSVDVPLHRNTPNRDFIQHALNMRNMGPPLEIPLDLPTEAGIPNGLLSATELNTPSIKATPDLTEIQRYVQEATSLAEDVSIQAAAINQAGQRNDLPRNSASHIDAPAMDAPNAQQGPDNASNALQRLPTTLQQLLQPLNRLLDHLKVYPNFSTLLQGLSQRVDALQNVSFEHVTPEELQNRFDFFEGRVLELEGRVKEHDDFHTAMEDDQTSLSRSRRYHTAQPDIGASFGSNISAHSVTSSALIQAAIDRQETEAKLMDIQERLEVLEATELPSAARPWEIEVVLFPWGRQLRGIWMSSDEGDEEYTQVSSEWTSHSLKSSAIRSASHSFNSAHSGWTNEAIYDWADASSKAWLVPRACGLSTTAYKRLRSRGFVRKITLSSGGARELHKALHHAFRGVLEAHGADRHEASFGDDADYHPAKSLLGLQESIIPLRKVRKSHRLRFLSPSELVSPALWDAQFLASDTLMRVPGGSKRLFVTTKAAYFQRVGEDEQLELTWQSLRELPRVVDAGTDATTDGGQAPGVGEADARELCWAWNPAFDPPQSVHSSFASSFSGTSERQQPVQLSPNTNVRHPHDIPTLPARMNLVLEPRALITPLSEQPPQHHHQRTASSPLVNSFSASAPAPASGQSLSRHKEAAKRRVASFEQARAADSQVPRRRNTIGARSGEPERLSPRPSVHRVSQSPPKMRESKRRRITQASGTTSAASSLRSARAGPSNGQESTRSAIFDRTIRLTHNAESDWPSDSEYNMSLYTHGTSQIQIKDSPRKVHQPTPRRSRDPPSPFVTLVDAPASRGYDSRAGPSSAGGLSNVDAAYAAWRKGENEGPAIPYATPYSAGGPLGGYGYFGGDTQADSVSLAEREPDAAASAEGPSAMEIEVEEEEVWEGVEGSEGGDDDHEEDMDDTEESEFFEHDDDVDDESGNDEEL</sequence>
<keyword evidence="3" id="KW-1185">Reference proteome</keyword>
<evidence type="ECO:0000256" key="1">
    <source>
        <dbReference type="SAM" id="MobiDB-lite"/>
    </source>
</evidence>
<feature type="region of interest" description="Disordered" evidence="1">
    <location>
        <begin position="1138"/>
        <end position="1241"/>
    </location>
</feature>
<feature type="region of interest" description="Disordered" evidence="1">
    <location>
        <begin position="1"/>
        <end position="34"/>
    </location>
</feature>
<evidence type="ECO:0000313" key="2">
    <source>
        <dbReference type="EMBL" id="KAF2101636.1"/>
    </source>
</evidence>
<proteinExistence type="predicted"/>
<feature type="compositionally biased region" description="Polar residues" evidence="1">
    <location>
        <begin position="230"/>
        <end position="247"/>
    </location>
</feature>
<organism evidence="2 3">
    <name type="scientific">Rhizodiscina lignyota</name>
    <dbReference type="NCBI Taxonomy" id="1504668"/>
    <lineage>
        <taxon>Eukaryota</taxon>
        <taxon>Fungi</taxon>
        <taxon>Dikarya</taxon>
        <taxon>Ascomycota</taxon>
        <taxon>Pezizomycotina</taxon>
        <taxon>Dothideomycetes</taxon>
        <taxon>Pleosporomycetidae</taxon>
        <taxon>Aulographales</taxon>
        <taxon>Rhizodiscinaceae</taxon>
        <taxon>Rhizodiscina</taxon>
    </lineage>
</organism>
<feature type="compositionally biased region" description="Acidic residues" evidence="1">
    <location>
        <begin position="1191"/>
        <end position="1200"/>
    </location>
</feature>
<feature type="region of interest" description="Disordered" evidence="1">
    <location>
        <begin position="861"/>
        <end position="893"/>
    </location>
</feature>
<evidence type="ECO:0000313" key="3">
    <source>
        <dbReference type="Proteomes" id="UP000799772"/>
    </source>
</evidence>
<reference evidence="2" key="1">
    <citation type="journal article" date="2020" name="Stud. Mycol.">
        <title>101 Dothideomycetes genomes: a test case for predicting lifestyles and emergence of pathogens.</title>
        <authorList>
            <person name="Haridas S."/>
            <person name="Albert R."/>
            <person name="Binder M."/>
            <person name="Bloem J."/>
            <person name="Labutti K."/>
            <person name="Salamov A."/>
            <person name="Andreopoulos B."/>
            <person name="Baker S."/>
            <person name="Barry K."/>
            <person name="Bills G."/>
            <person name="Bluhm B."/>
            <person name="Cannon C."/>
            <person name="Castanera R."/>
            <person name="Culley D."/>
            <person name="Daum C."/>
            <person name="Ezra D."/>
            <person name="Gonzalez J."/>
            <person name="Henrissat B."/>
            <person name="Kuo A."/>
            <person name="Liang C."/>
            <person name="Lipzen A."/>
            <person name="Lutzoni F."/>
            <person name="Magnuson J."/>
            <person name="Mondo S."/>
            <person name="Nolan M."/>
            <person name="Ohm R."/>
            <person name="Pangilinan J."/>
            <person name="Park H.-J."/>
            <person name="Ramirez L."/>
            <person name="Alfaro M."/>
            <person name="Sun H."/>
            <person name="Tritt A."/>
            <person name="Yoshinaga Y."/>
            <person name="Zwiers L.-H."/>
            <person name="Turgeon B."/>
            <person name="Goodwin S."/>
            <person name="Spatafora J."/>
            <person name="Crous P."/>
            <person name="Grigoriev I."/>
        </authorList>
    </citation>
    <scope>NUCLEOTIDE SEQUENCE</scope>
    <source>
        <strain evidence="2">CBS 133067</strain>
    </source>
</reference>
<dbReference type="Proteomes" id="UP000799772">
    <property type="component" value="Unassembled WGS sequence"/>
</dbReference>
<dbReference type="AlphaFoldDB" id="A0A9P4M8F7"/>
<feature type="compositionally biased region" description="Acidic residues" evidence="1">
    <location>
        <begin position="1206"/>
        <end position="1241"/>
    </location>
</feature>
<feature type="compositionally biased region" description="Gly residues" evidence="1">
    <location>
        <begin position="1153"/>
        <end position="1162"/>
    </location>
</feature>
<accession>A0A9P4M8F7</accession>
<feature type="compositionally biased region" description="Polar residues" evidence="1">
    <location>
        <begin position="873"/>
        <end position="886"/>
    </location>
</feature>